<reference evidence="4 5" key="1">
    <citation type="submission" date="2024-08" db="EMBL/GenBank/DDBJ databases">
        <authorList>
            <person name="Cucini C."/>
            <person name="Frati F."/>
        </authorList>
    </citation>
    <scope>NUCLEOTIDE SEQUENCE [LARGE SCALE GENOMIC DNA]</scope>
</reference>
<protein>
    <recommendedName>
        <fullName evidence="6">Ig-like domain-containing protein</fullName>
    </recommendedName>
</protein>
<name>A0ABP1Q8A6_9HEXA</name>
<feature type="transmembrane region" description="Helical" evidence="2">
    <location>
        <begin position="431"/>
        <end position="452"/>
    </location>
</feature>
<proteinExistence type="predicted"/>
<evidence type="ECO:0000313" key="4">
    <source>
        <dbReference type="EMBL" id="CAL8089027.1"/>
    </source>
</evidence>
<sequence>MTTEFLAMLQSHIAPTTFALLLWISTGHCQYDPYGGSPYYGEPDPYGQFAGAPPQQPPQQYYPPNNANLNPFLPAAGQAQSTQQQLQGYPNLPQIPFQTVTQNPLQRVDRYPFQPQQTVGNLGASGVNNNQIQQQTFGNSFLNPNPNTQEYPKIPDFPFQTVQPGGGANSQNPNVLAYPRTQLPKIRVIEFPSSDYFEYGGGKLVTPKRPNSDLYVGGVGGDVPITSKIFIECTGPNQVEWVFNGTAKKDLSVVTKNFQITIPEQRDPTPGSREYTYLRLGLEKQIEEKDTGVYMCRDRILPQNYITIRVIVASRLNGGYPVVPFSGSQDSSMSLPPFVSNNYYGVGQLSSSTFKFGTTSGGNFDGGAQYDLSPMGSPPVPPFFYTNDNTGLDNRFAPPLYQTPRSPSSHSQSQSRDISDLFSSAASSSSVALFCFALLIPLLNGFICTSLFHNN</sequence>
<feature type="chain" id="PRO_5047320777" description="Ig-like domain-containing protein" evidence="3">
    <location>
        <begin position="30"/>
        <end position="455"/>
    </location>
</feature>
<evidence type="ECO:0000256" key="3">
    <source>
        <dbReference type="SAM" id="SignalP"/>
    </source>
</evidence>
<feature type="region of interest" description="Disordered" evidence="1">
    <location>
        <begin position="396"/>
        <end position="415"/>
    </location>
</feature>
<feature type="signal peptide" evidence="3">
    <location>
        <begin position="1"/>
        <end position="29"/>
    </location>
</feature>
<gene>
    <name evidence="4" type="ORF">ODALV1_LOCUS7236</name>
</gene>
<evidence type="ECO:0000313" key="5">
    <source>
        <dbReference type="Proteomes" id="UP001642540"/>
    </source>
</evidence>
<keyword evidence="2" id="KW-0812">Transmembrane</keyword>
<evidence type="ECO:0008006" key="6">
    <source>
        <dbReference type="Google" id="ProtNLM"/>
    </source>
</evidence>
<comment type="caution">
    <text evidence="4">The sequence shown here is derived from an EMBL/GenBank/DDBJ whole genome shotgun (WGS) entry which is preliminary data.</text>
</comment>
<evidence type="ECO:0000256" key="2">
    <source>
        <dbReference type="SAM" id="Phobius"/>
    </source>
</evidence>
<evidence type="ECO:0000256" key="1">
    <source>
        <dbReference type="SAM" id="MobiDB-lite"/>
    </source>
</evidence>
<keyword evidence="3" id="KW-0732">Signal</keyword>
<organism evidence="4 5">
    <name type="scientific">Orchesella dallaii</name>
    <dbReference type="NCBI Taxonomy" id="48710"/>
    <lineage>
        <taxon>Eukaryota</taxon>
        <taxon>Metazoa</taxon>
        <taxon>Ecdysozoa</taxon>
        <taxon>Arthropoda</taxon>
        <taxon>Hexapoda</taxon>
        <taxon>Collembola</taxon>
        <taxon>Entomobryomorpha</taxon>
        <taxon>Entomobryoidea</taxon>
        <taxon>Orchesellidae</taxon>
        <taxon>Orchesellinae</taxon>
        <taxon>Orchesella</taxon>
    </lineage>
</organism>
<keyword evidence="2" id="KW-0472">Membrane</keyword>
<feature type="compositionally biased region" description="Low complexity" evidence="1">
    <location>
        <begin position="404"/>
        <end position="415"/>
    </location>
</feature>
<keyword evidence="5" id="KW-1185">Reference proteome</keyword>
<keyword evidence="2" id="KW-1133">Transmembrane helix</keyword>
<dbReference type="EMBL" id="CAXLJM020000023">
    <property type="protein sequence ID" value="CAL8089027.1"/>
    <property type="molecule type" value="Genomic_DNA"/>
</dbReference>
<accession>A0ABP1Q8A6</accession>
<dbReference type="Proteomes" id="UP001642540">
    <property type="component" value="Unassembled WGS sequence"/>
</dbReference>